<dbReference type="GO" id="GO:0016787">
    <property type="term" value="F:hydrolase activity"/>
    <property type="evidence" value="ECO:0007669"/>
    <property type="project" value="UniProtKB-KW"/>
</dbReference>
<dbReference type="SUPFAM" id="SSF56784">
    <property type="entry name" value="HAD-like"/>
    <property type="match status" value="1"/>
</dbReference>
<dbReference type="PANTHER" id="PTHR46470">
    <property type="entry name" value="N-ACYLNEURAMINATE-9-PHOSPHATASE"/>
    <property type="match status" value="1"/>
</dbReference>
<organism evidence="4 5">
    <name type="scientific">Pseudidiomarina aquimaris</name>
    <dbReference type="NCBI Taxonomy" id="641841"/>
    <lineage>
        <taxon>Bacteria</taxon>
        <taxon>Pseudomonadati</taxon>
        <taxon>Pseudomonadota</taxon>
        <taxon>Gammaproteobacteria</taxon>
        <taxon>Alteromonadales</taxon>
        <taxon>Idiomarinaceae</taxon>
        <taxon>Pseudidiomarina</taxon>
    </lineage>
</organism>
<comment type="cofactor">
    <cofactor evidence="1">
        <name>Mg(2+)</name>
        <dbReference type="ChEBI" id="CHEBI:18420"/>
    </cofactor>
</comment>
<dbReference type="InterPro" id="IPR006439">
    <property type="entry name" value="HAD-SF_hydro_IA"/>
</dbReference>
<dbReference type="Proteomes" id="UP000286678">
    <property type="component" value="Unassembled WGS sequence"/>
</dbReference>
<evidence type="ECO:0000256" key="2">
    <source>
        <dbReference type="ARBA" id="ARBA00022801"/>
    </source>
</evidence>
<dbReference type="Pfam" id="PF00702">
    <property type="entry name" value="Hydrolase"/>
    <property type="match status" value="1"/>
</dbReference>
<dbReference type="GO" id="GO:0009231">
    <property type="term" value="P:riboflavin biosynthetic process"/>
    <property type="evidence" value="ECO:0007669"/>
    <property type="project" value="TreeGrafter"/>
</dbReference>
<evidence type="ECO:0000313" key="5">
    <source>
        <dbReference type="Proteomes" id="UP000286678"/>
    </source>
</evidence>
<dbReference type="InterPro" id="IPR051400">
    <property type="entry name" value="HAD-like_hydrolase"/>
</dbReference>
<dbReference type="NCBIfam" id="TIGR01549">
    <property type="entry name" value="HAD-SF-IA-v1"/>
    <property type="match status" value="1"/>
</dbReference>
<dbReference type="PANTHER" id="PTHR46470:SF4">
    <property type="entry name" value="5-AMINO-6-(5-PHOSPHO-D-RIBITYLAMINO)URACIL PHOSPHATASE YIGB"/>
    <property type="match status" value="1"/>
</dbReference>
<name>A0A432XCK4_9GAMM</name>
<dbReference type="AlphaFoldDB" id="A0A432XCK4"/>
<gene>
    <name evidence="4" type="ORF">CWE21_11765</name>
</gene>
<dbReference type="InterPro" id="IPR023214">
    <property type="entry name" value="HAD_sf"/>
</dbReference>
<sequence length="238" mass="26977">MQFYRRPQPIAALSFDLDDTLYDNVPVMRRAEAEGYRALCELFPEAGRWTQEQWAQRRWQLMQSDPSLASDMTLLRLVTLQRGLMELGVEEHVARAGAEQGFQAFINARNQVMVPAQTHAMLTALGQRYPLIAISNGNVDTKAIGLRDYFEHVIQPGEGRRGKPYPDMFKAAQAHYPNLSPARWLHIGDSPLADVLGAHRVGWQAAWFRGGIYDEHELVVLPTFAYADNQHLADYLLA</sequence>
<dbReference type="EMBL" id="PIPT01000009">
    <property type="protein sequence ID" value="RUO46425.1"/>
    <property type="molecule type" value="Genomic_DNA"/>
</dbReference>
<evidence type="ECO:0000256" key="3">
    <source>
        <dbReference type="ARBA" id="ARBA00022842"/>
    </source>
</evidence>
<accession>A0A432XCK4</accession>
<dbReference type="SFLD" id="SFLDS00003">
    <property type="entry name" value="Haloacid_Dehalogenase"/>
    <property type="match status" value="1"/>
</dbReference>
<proteinExistence type="predicted"/>
<comment type="caution">
    <text evidence="4">The sequence shown here is derived from an EMBL/GenBank/DDBJ whole genome shotgun (WGS) entry which is preliminary data.</text>
</comment>
<protein>
    <submittedName>
        <fullName evidence="4">Phosphoesterase</fullName>
    </submittedName>
</protein>
<keyword evidence="2" id="KW-0378">Hydrolase</keyword>
<dbReference type="SFLD" id="SFLDG01129">
    <property type="entry name" value="C1.5:_HAD__Beta-PGM__Phosphata"/>
    <property type="match status" value="1"/>
</dbReference>
<keyword evidence="5" id="KW-1185">Reference proteome</keyword>
<dbReference type="InterPro" id="IPR036412">
    <property type="entry name" value="HAD-like_sf"/>
</dbReference>
<dbReference type="Gene3D" id="3.40.50.1000">
    <property type="entry name" value="HAD superfamily/HAD-like"/>
    <property type="match status" value="1"/>
</dbReference>
<dbReference type="OrthoDB" id="367448at2"/>
<evidence type="ECO:0000313" key="4">
    <source>
        <dbReference type="EMBL" id="RUO46425.1"/>
    </source>
</evidence>
<dbReference type="RefSeq" id="WP_126834643.1">
    <property type="nucleotide sequence ID" value="NZ_PIPT01000009.1"/>
</dbReference>
<dbReference type="Gene3D" id="1.20.120.1600">
    <property type="match status" value="1"/>
</dbReference>
<keyword evidence="3" id="KW-0460">Magnesium</keyword>
<reference evidence="5" key="1">
    <citation type="journal article" date="2018" name="Front. Microbiol.">
        <title>Genome-Based Analysis Reveals the Taxonomy and Diversity of the Family Idiomarinaceae.</title>
        <authorList>
            <person name="Liu Y."/>
            <person name="Lai Q."/>
            <person name="Shao Z."/>
        </authorList>
    </citation>
    <scope>NUCLEOTIDE SEQUENCE [LARGE SCALE GENOMIC DNA]</scope>
    <source>
        <strain evidence="5">SW15</strain>
    </source>
</reference>
<evidence type="ECO:0000256" key="1">
    <source>
        <dbReference type="ARBA" id="ARBA00001946"/>
    </source>
</evidence>